<dbReference type="PROSITE" id="PS00588">
    <property type="entry name" value="FLAGELLA_BB_ROD"/>
    <property type="match status" value="1"/>
</dbReference>
<dbReference type="Pfam" id="PF22692">
    <property type="entry name" value="LlgE_F_G_D1"/>
    <property type="match status" value="1"/>
</dbReference>
<keyword evidence="11" id="KW-0969">Cilium</keyword>
<protein>
    <recommendedName>
        <fullName evidence="3 6">Flagellar basal-body rod protein FlgG</fullName>
    </recommendedName>
</protein>
<evidence type="ECO:0000256" key="2">
    <source>
        <dbReference type="ARBA" id="ARBA00009677"/>
    </source>
</evidence>
<evidence type="ECO:0000256" key="7">
    <source>
        <dbReference type="RuleBase" id="RU362116"/>
    </source>
</evidence>
<evidence type="ECO:0000256" key="4">
    <source>
        <dbReference type="ARBA" id="ARBA00023143"/>
    </source>
</evidence>
<evidence type="ECO:0000256" key="1">
    <source>
        <dbReference type="ARBA" id="ARBA00004117"/>
    </source>
</evidence>
<dbReference type="Pfam" id="PF00460">
    <property type="entry name" value="Flg_bb_rod"/>
    <property type="match status" value="1"/>
</dbReference>
<dbReference type="InterPro" id="IPR019776">
    <property type="entry name" value="Flagellar_basal_body_rod_CS"/>
</dbReference>
<comment type="subunit">
    <text evidence="5">The basal body constitutes a major portion of the flagellar organelle and consists of four rings (L,P,S, and M) mounted on a central rod. The rod consists of about 26 subunits of FlgG in the distal portion, and FlgB, FlgC and FlgF are thought to build up the proximal portion of the rod with about 6 subunits each.</text>
</comment>
<comment type="subcellular location">
    <subcellularLocation>
        <location evidence="1 7">Bacterial flagellum basal body</location>
    </subcellularLocation>
</comment>
<accession>E1YHM7</accession>
<evidence type="ECO:0000313" key="11">
    <source>
        <dbReference type="EMBL" id="CBX30146.1"/>
    </source>
</evidence>
<dbReference type="InterPro" id="IPR053967">
    <property type="entry name" value="LlgE_F_G-like_D1"/>
</dbReference>
<dbReference type="InterPro" id="IPR037925">
    <property type="entry name" value="FlgE/F/G-like"/>
</dbReference>
<dbReference type="PANTHER" id="PTHR30435">
    <property type="entry name" value="FLAGELLAR PROTEIN"/>
    <property type="match status" value="1"/>
</dbReference>
<evidence type="ECO:0000256" key="5">
    <source>
        <dbReference type="ARBA" id="ARBA00025933"/>
    </source>
</evidence>
<reference evidence="11" key="1">
    <citation type="journal article" date="2011" name="Environ. Microbiol.">
        <title>Genomic insights into the metabolic potential of the polycyclic aromatic hydrocarbon degrading sulfate-reducing Deltaproteobacterium N47.</title>
        <authorList>
            <person name="Bergmann F."/>
            <person name="Selesi D."/>
            <person name="Weinmaier T."/>
            <person name="Tischler P."/>
            <person name="Rattei T."/>
            <person name="Meckenstock R.U."/>
        </authorList>
    </citation>
    <scope>NUCLEOTIDE SEQUENCE</scope>
</reference>
<dbReference type="InterPro" id="IPR020013">
    <property type="entry name" value="Flagellar_FlgE/F/G"/>
</dbReference>
<keyword evidence="11" id="KW-0966">Cell projection</keyword>
<organism evidence="11">
    <name type="scientific">uncultured Desulfobacterium sp</name>
    <dbReference type="NCBI Taxonomy" id="201089"/>
    <lineage>
        <taxon>Bacteria</taxon>
        <taxon>Pseudomonadati</taxon>
        <taxon>Thermodesulfobacteriota</taxon>
        <taxon>Desulfobacteria</taxon>
        <taxon>Desulfobacterales</taxon>
        <taxon>Desulfobacteriaceae</taxon>
        <taxon>Desulfobacterium</taxon>
        <taxon>environmental samples</taxon>
    </lineage>
</organism>
<evidence type="ECO:0000256" key="6">
    <source>
        <dbReference type="NCBIfam" id="TIGR02488"/>
    </source>
</evidence>
<dbReference type="GO" id="GO:0009426">
    <property type="term" value="C:bacterial-type flagellum basal body, distal rod"/>
    <property type="evidence" value="ECO:0007669"/>
    <property type="project" value="UniProtKB-UniRule"/>
</dbReference>
<dbReference type="InterPro" id="IPR012834">
    <property type="entry name" value="FlgG_G_neg"/>
</dbReference>
<dbReference type="GO" id="GO:0071978">
    <property type="term" value="P:bacterial-type flagellum-dependent swarming motility"/>
    <property type="evidence" value="ECO:0007669"/>
    <property type="project" value="TreeGrafter"/>
</dbReference>
<dbReference type="Pfam" id="PF06429">
    <property type="entry name" value="Flg_bbr_C"/>
    <property type="match status" value="1"/>
</dbReference>
<feature type="domain" description="Flagellar hook protein FlgE/F/G-like D1" evidence="10">
    <location>
        <begin position="97"/>
        <end position="158"/>
    </location>
</feature>
<evidence type="ECO:0000256" key="3">
    <source>
        <dbReference type="ARBA" id="ARBA00017948"/>
    </source>
</evidence>
<dbReference type="PANTHER" id="PTHR30435:SF19">
    <property type="entry name" value="FLAGELLAR BASAL-BODY ROD PROTEIN FLGG"/>
    <property type="match status" value="1"/>
</dbReference>
<dbReference type="NCBIfam" id="TIGR02488">
    <property type="entry name" value="flgG_G_neg"/>
    <property type="match status" value="1"/>
</dbReference>
<gene>
    <name evidence="11" type="ORF">N47_D29550</name>
</gene>
<dbReference type="InterPro" id="IPR001444">
    <property type="entry name" value="Flag_bb_rod_N"/>
</dbReference>
<feature type="domain" description="Flagellar basal-body/hook protein C-terminal" evidence="9">
    <location>
        <begin position="213"/>
        <end position="258"/>
    </location>
</feature>
<dbReference type="InterPro" id="IPR010930">
    <property type="entry name" value="Flg_bb/hook_C_dom"/>
</dbReference>
<sequence length="260" mass="27881">MLRGMWSAASGMDAQKMMIDVISNNLANVNTVGFKKSRPDFQDLMYQTMSQGGSTTTSGDQIPGGIQVGMGTMPVSVQKMFMQGDFKETKNELDLSIEGKGFFKVISNDEEVYTRAGNFKMDKDGNICTPNGEKLQPAMTIPSDTMTISIDKSGTVTAFGPSGQGTVVGVIELHSFTNPAGLFSMGHNLYRKTDASGDAIAAAPGSDGMGTIAQGFIEMSNVDVVEEMVAMIMAQRAYEVSSKSIQTADNMLQMANNIKR</sequence>
<evidence type="ECO:0000259" key="8">
    <source>
        <dbReference type="Pfam" id="PF00460"/>
    </source>
</evidence>
<dbReference type="EMBL" id="FR695874">
    <property type="protein sequence ID" value="CBX30146.1"/>
    <property type="molecule type" value="Genomic_DNA"/>
</dbReference>
<dbReference type="AlphaFoldDB" id="E1YHM7"/>
<keyword evidence="11" id="KW-0282">Flagellum</keyword>
<name>E1YHM7_9BACT</name>
<keyword evidence="4 7" id="KW-0975">Bacterial flagellum</keyword>
<feature type="domain" description="Flagellar basal body rod protein N-terminal" evidence="8">
    <location>
        <begin position="7"/>
        <end position="35"/>
    </location>
</feature>
<comment type="similarity">
    <text evidence="2 7">Belongs to the flagella basal body rod proteins family.</text>
</comment>
<dbReference type="SUPFAM" id="SSF117143">
    <property type="entry name" value="Flagellar hook protein flgE"/>
    <property type="match status" value="1"/>
</dbReference>
<evidence type="ECO:0000259" key="10">
    <source>
        <dbReference type="Pfam" id="PF22692"/>
    </source>
</evidence>
<evidence type="ECO:0000259" key="9">
    <source>
        <dbReference type="Pfam" id="PF06429"/>
    </source>
</evidence>
<dbReference type="NCBIfam" id="TIGR03506">
    <property type="entry name" value="FlgEFG_subfam"/>
    <property type="match status" value="2"/>
</dbReference>
<proteinExistence type="inferred from homology"/>